<reference evidence="3" key="1">
    <citation type="journal article" date="2014" name="Nat. Commun.">
        <title>The emerging biofuel crop Camelina sativa retains a highly undifferentiated hexaploid genome structure.</title>
        <authorList>
            <person name="Kagale S."/>
            <person name="Koh C."/>
            <person name="Nixon J."/>
            <person name="Bollina V."/>
            <person name="Clarke W.E."/>
            <person name="Tuteja R."/>
            <person name="Spillane C."/>
            <person name="Robinson S.J."/>
            <person name="Links M.G."/>
            <person name="Clarke C."/>
            <person name="Higgins E.E."/>
            <person name="Huebert T."/>
            <person name="Sharpe A.G."/>
            <person name="Parkin I.A."/>
        </authorList>
    </citation>
    <scope>NUCLEOTIDE SEQUENCE [LARGE SCALE GENOMIC DNA]</scope>
    <source>
        <strain evidence="3">cv. DH55</strain>
    </source>
</reference>
<feature type="domain" description="Integrase catalytic" evidence="2">
    <location>
        <begin position="497"/>
        <end position="608"/>
    </location>
</feature>
<name>A0ABM0TCK5_CAMSA</name>
<dbReference type="RefSeq" id="XP_010424226.1">
    <property type="nucleotide sequence ID" value="XM_010425924.1"/>
</dbReference>
<feature type="region of interest" description="Disordered" evidence="1">
    <location>
        <begin position="268"/>
        <end position="287"/>
    </location>
</feature>
<proteinExistence type="predicted"/>
<gene>
    <name evidence="4" type="primary">LOC104709284</name>
</gene>
<dbReference type="GeneID" id="104709284"/>
<dbReference type="Pfam" id="PF00665">
    <property type="entry name" value="rve"/>
    <property type="match status" value="1"/>
</dbReference>
<dbReference type="Proteomes" id="UP000694864">
    <property type="component" value="Chromosome 8"/>
</dbReference>
<dbReference type="InterPro" id="IPR012337">
    <property type="entry name" value="RNaseH-like_sf"/>
</dbReference>
<protein>
    <submittedName>
        <fullName evidence="4">Uncharacterized protein LOC104709284</fullName>
    </submittedName>
</protein>
<sequence>MTTTNDGQTPPVNPTPNPTATSTTTTKEVRHTIYSYDLTAADNPGAVISHPLLTGTNYDEWSCGMKTALCSRKKFGFLNRVIPRPDEGSPNLEDWWTIKALLVSWIKISVGPPEEEILVTNGPRVQQIKADLVGCKQRGLTIEAYFGKLTRIWDSMASYRPLRLCKCGRCECDLGMLQERDREEDKVHQFLFGLDDTLYLTVRSSLVSRILIQPMEEIYNTVLQEEDLLKNGANSREKTAEVSAFVVHAMQRVRKEGKDKHVVCKHFTDRPRSRASQSQGRGHGGFNGGAGRGRGITFANAVQVAAPSGSTNANYVVTDNDRDKVQVSDAQWRAIKNLLNADILTDVRDMAPVGFVLADGRERILVKEGSVRLGPNFLLQSVYFVEEFQSELISLSQLMDENQCVVQLADHFLVVQDRILRTVTGFGKRLGGTFHFRSLEYTASITVRDAKSFELRHNRMGHPAAKVVGLLHGVSHNISSTILNKVCDTFLHAKQTRLSFPISENKTTDIFEWIHCDLWGPYRTPMYSGARFFLTIVDDYSRSVWIHLLNEKSEAPTQLKNFLTITTRQFNTQVQKIRSDNGSEFVCLRNFVNTLGIVHETSCFGTPQ</sequence>
<evidence type="ECO:0000313" key="3">
    <source>
        <dbReference type="Proteomes" id="UP000694864"/>
    </source>
</evidence>
<evidence type="ECO:0000259" key="2">
    <source>
        <dbReference type="PROSITE" id="PS50994"/>
    </source>
</evidence>
<feature type="region of interest" description="Disordered" evidence="1">
    <location>
        <begin position="1"/>
        <end position="26"/>
    </location>
</feature>
<evidence type="ECO:0000313" key="4">
    <source>
        <dbReference type="RefSeq" id="XP_010424226.1"/>
    </source>
</evidence>
<dbReference type="InterPro" id="IPR001584">
    <property type="entry name" value="Integrase_cat-core"/>
</dbReference>
<dbReference type="InterPro" id="IPR039537">
    <property type="entry name" value="Retrotran_Ty1/copia-like"/>
</dbReference>
<dbReference type="PROSITE" id="PS50994">
    <property type="entry name" value="INTEGRASE"/>
    <property type="match status" value="1"/>
</dbReference>
<dbReference type="InterPro" id="IPR036397">
    <property type="entry name" value="RNaseH_sf"/>
</dbReference>
<evidence type="ECO:0000256" key="1">
    <source>
        <dbReference type="SAM" id="MobiDB-lite"/>
    </source>
</evidence>
<dbReference type="PANTHER" id="PTHR42648:SF31">
    <property type="entry name" value="RNA-DIRECTED DNA POLYMERASE"/>
    <property type="match status" value="1"/>
</dbReference>
<keyword evidence="3" id="KW-1185">Reference proteome</keyword>
<organism evidence="3 4">
    <name type="scientific">Camelina sativa</name>
    <name type="common">False flax</name>
    <name type="synonym">Myagrum sativum</name>
    <dbReference type="NCBI Taxonomy" id="90675"/>
    <lineage>
        <taxon>Eukaryota</taxon>
        <taxon>Viridiplantae</taxon>
        <taxon>Streptophyta</taxon>
        <taxon>Embryophyta</taxon>
        <taxon>Tracheophyta</taxon>
        <taxon>Spermatophyta</taxon>
        <taxon>Magnoliopsida</taxon>
        <taxon>eudicotyledons</taxon>
        <taxon>Gunneridae</taxon>
        <taxon>Pentapetalae</taxon>
        <taxon>rosids</taxon>
        <taxon>malvids</taxon>
        <taxon>Brassicales</taxon>
        <taxon>Brassicaceae</taxon>
        <taxon>Camelineae</taxon>
        <taxon>Camelina</taxon>
    </lineage>
</organism>
<dbReference type="Gene3D" id="3.30.420.10">
    <property type="entry name" value="Ribonuclease H-like superfamily/Ribonuclease H"/>
    <property type="match status" value="1"/>
</dbReference>
<accession>A0ABM0TCK5</accession>
<dbReference type="PANTHER" id="PTHR42648">
    <property type="entry name" value="TRANSPOSASE, PUTATIVE-RELATED"/>
    <property type="match status" value="1"/>
</dbReference>
<dbReference type="Pfam" id="PF14244">
    <property type="entry name" value="Retrotran_gag_3"/>
    <property type="match status" value="1"/>
</dbReference>
<dbReference type="InterPro" id="IPR029472">
    <property type="entry name" value="Copia-like_N"/>
</dbReference>
<reference evidence="4" key="2">
    <citation type="submission" date="2025-08" db="UniProtKB">
        <authorList>
            <consortium name="RefSeq"/>
        </authorList>
    </citation>
    <scope>IDENTIFICATION</scope>
    <source>
        <tissue evidence="4">Leaf</tissue>
    </source>
</reference>
<dbReference type="SUPFAM" id="SSF53098">
    <property type="entry name" value="Ribonuclease H-like"/>
    <property type="match status" value="1"/>
</dbReference>